<feature type="region of interest" description="Disordered" evidence="2">
    <location>
        <begin position="864"/>
        <end position="975"/>
    </location>
</feature>
<dbReference type="Gene3D" id="3.30.420.40">
    <property type="match status" value="2"/>
</dbReference>
<comment type="caution">
    <text evidence="3">The sequence shown here is derived from an EMBL/GenBank/DDBJ whole genome shotgun (WGS) entry which is preliminary data.</text>
</comment>
<evidence type="ECO:0000313" key="4">
    <source>
        <dbReference type="Proteomes" id="UP001163046"/>
    </source>
</evidence>
<dbReference type="InterPro" id="IPR043129">
    <property type="entry name" value="ATPase_NBD"/>
</dbReference>
<protein>
    <recommendedName>
        <fullName evidence="5">Actin</fullName>
    </recommendedName>
</protein>
<comment type="similarity">
    <text evidence="1">Belongs to the actin family.</text>
</comment>
<dbReference type="OrthoDB" id="5968473at2759"/>
<dbReference type="InterPro" id="IPR020902">
    <property type="entry name" value="Actin/actin-like_CS"/>
</dbReference>
<dbReference type="AlphaFoldDB" id="A0A9X0CLH8"/>
<dbReference type="PRINTS" id="PR00190">
    <property type="entry name" value="ACTIN"/>
</dbReference>
<dbReference type="SMART" id="SM00268">
    <property type="entry name" value="ACTIN"/>
    <property type="match status" value="1"/>
</dbReference>
<feature type="compositionally biased region" description="Acidic residues" evidence="2">
    <location>
        <begin position="590"/>
        <end position="600"/>
    </location>
</feature>
<feature type="region of interest" description="Disordered" evidence="2">
    <location>
        <begin position="297"/>
        <end position="334"/>
    </location>
</feature>
<dbReference type="Pfam" id="PF00022">
    <property type="entry name" value="Actin"/>
    <property type="match status" value="1"/>
</dbReference>
<gene>
    <name evidence="3" type="ORF">OS493_024381</name>
</gene>
<feature type="compositionally biased region" description="Polar residues" evidence="2">
    <location>
        <begin position="212"/>
        <end position="227"/>
    </location>
</feature>
<feature type="compositionally biased region" description="Basic and acidic residues" evidence="2">
    <location>
        <begin position="900"/>
        <end position="918"/>
    </location>
</feature>
<dbReference type="PROSITE" id="PS01132">
    <property type="entry name" value="ACTINS_ACT_LIKE"/>
    <property type="match status" value="1"/>
</dbReference>
<evidence type="ECO:0000313" key="3">
    <source>
        <dbReference type="EMBL" id="KAJ7357573.1"/>
    </source>
</evidence>
<feature type="compositionally biased region" description="Basic and acidic residues" evidence="2">
    <location>
        <begin position="616"/>
        <end position="628"/>
    </location>
</feature>
<feature type="compositionally biased region" description="Basic and acidic residues" evidence="2">
    <location>
        <begin position="824"/>
        <end position="834"/>
    </location>
</feature>
<sequence>MFLIENATRRSSAIVANGYHSGVHEPNITNGYIQQSYSTPPQHNPQFVSVQRNHPAVPAVSQDRIHQFCLLKKQEIYWMSQIRNRRHILEQKLDALVRQDVEEQYFYSQEELGRIEKAIADLFQSLSPQEVQWLMKNGMAPSNPDYIRSPYNLHALQTNNHATPSIPYNQFDQQFLPRQQQQHVLQHVPYPVAPGPSINGMNVPQRFGYQQTNSQPHYSANVSTSYAHGTRNGFPGFQGTSTNRGNVPNQFQEATNASTLSFVKPPCTDQETQTFNGIHVQNGVTPSPRLDHNVETLESGNISRDPTDRGVRTRDVSGQRVENSSSTRQLPEPGISRLVIEAGYSQVAPADNASLEQETAAPVSHTVPKQREEKTSSQLAREGTNDEEIHSHVHNRQTTAIKQPSFDDHEVVRLKAKLEHEQRELQASLEREQNQFMEEQRRLKEEEQRQREWIEKQKKAEEENQQRMREKLEHEQRELQASHEREQNQFMEEQRRLKEEEQRQSEWIEQQKAQQKAEEESQQRMRENLANKERQQERSVDEEPESSKGEIEEIREKRLSYFRSQTNSEALDEISGVETLNTEPQNDELQYFDDDDDDDIEIYHDEIPPQQAEFVSNERDGGLERESSESDQLSLGRTSSPTESQLEDIDIEQCDFVSEESKISPEDELIELLKAGAIDMSSPEYSRDSLDVAEEDELESPATDVHGLSDEDKEHNSVELDASVDYKAEAKSDAESDNSDDVVERFAASLSHEEQQNFDEGDFDAHRSPNNEQQIYEMNEEGGAVEGDELEDSALTESSANIEELVTRLGEIENELSDSEEEGLGTREATRKCSDEEFQEIERLLYEEKAEIEAEEKRKRLAEELINDSSDDEFERLEKALYEQKARGEAEDENEESPEELTRRDSDEEYEQLEKMAYNEKASNQAHTEGFVNKEEKLESRTDAIENQIRVVEESKPVSSPPTLPVSSRETEEEDDLLDIIGASDSEDSESSEDLEEVHKLILAQQSDDRETLGSDDEEKTPVVWSVSARTSAPAPPAAAPVASEHNVAFERSGGVVAVIDNGSGLCKAGFSNEQQPRVVFPAVVGKPRHQEAMMHEYKDQYIGDDAQSMRGVLTLKYPLEHGIVLNWDDMESIWTYTYDQLRIQSQDYPAMLTEAPLNPKYNRERMLQIMFEAFEVPCLYIAVQAVMALYSTGRTTGTVFDCGDG</sequence>
<feature type="region of interest" description="Disordered" evidence="2">
    <location>
        <begin position="440"/>
        <end position="649"/>
    </location>
</feature>
<feature type="compositionally biased region" description="Acidic residues" evidence="2">
    <location>
        <begin position="865"/>
        <end position="875"/>
    </location>
</feature>
<evidence type="ECO:0000256" key="2">
    <source>
        <dbReference type="SAM" id="MobiDB-lite"/>
    </source>
</evidence>
<accession>A0A9X0CLH8</accession>
<feature type="compositionally biased region" description="Acidic residues" evidence="2">
    <location>
        <begin position="890"/>
        <end position="899"/>
    </location>
</feature>
<name>A0A9X0CLH8_9CNID</name>
<keyword evidence="4" id="KW-1185">Reference proteome</keyword>
<dbReference type="Proteomes" id="UP001163046">
    <property type="component" value="Unassembled WGS sequence"/>
</dbReference>
<dbReference type="FunFam" id="3.30.420.40:FF:000002">
    <property type="entry name" value="Muscle actin"/>
    <property type="match status" value="1"/>
</dbReference>
<dbReference type="InterPro" id="IPR004000">
    <property type="entry name" value="Actin"/>
</dbReference>
<feature type="region of interest" description="Disordered" evidence="2">
    <location>
        <begin position="675"/>
        <end position="834"/>
    </location>
</feature>
<feature type="compositionally biased region" description="Polar residues" evidence="2">
    <location>
        <begin position="238"/>
        <end position="248"/>
    </location>
</feature>
<feature type="compositionally biased region" description="Basic and acidic residues" evidence="2">
    <location>
        <begin position="305"/>
        <end position="317"/>
    </location>
</feature>
<feature type="compositionally biased region" description="Basic and acidic residues" evidence="2">
    <location>
        <begin position="876"/>
        <end position="889"/>
    </location>
</feature>
<feature type="compositionally biased region" description="Basic and acidic residues" evidence="2">
    <location>
        <begin position="515"/>
        <end position="559"/>
    </location>
</feature>
<feature type="compositionally biased region" description="Polar residues" evidence="2">
    <location>
        <begin position="578"/>
        <end position="588"/>
    </location>
</feature>
<dbReference type="PANTHER" id="PTHR11937">
    <property type="entry name" value="ACTIN"/>
    <property type="match status" value="1"/>
</dbReference>
<feature type="compositionally biased region" description="Basic and acidic residues" evidence="2">
    <location>
        <begin position="932"/>
        <end position="944"/>
    </location>
</feature>
<feature type="region of interest" description="Disordered" evidence="2">
    <location>
        <begin position="212"/>
        <end position="248"/>
    </location>
</feature>
<dbReference type="EMBL" id="MU827320">
    <property type="protein sequence ID" value="KAJ7357573.1"/>
    <property type="molecule type" value="Genomic_DNA"/>
</dbReference>
<dbReference type="SUPFAM" id="SSF53067">
    <property type="entry name" value="Actin-like ATPase domain"/>
    <property type="match status" value="1"/>
</dbReference>
<evidence type="ECO:0000256" key="1">
    <source>
        <dbReference type="RuleBase" id="RU000487"/>
    </source>
</evidence>
<feature type="compositionally biased region" description="Acidic residues" evidence="2">
    <location>
        <begin position="812"/>
        <end position="823"/>
    </location>
</feature>
<reference evidence="3" key="1">
    <citation type="submission" date="2023-01" db="EMBL/GenBank/DDBJ databases">
        <title>Genome assembly of the deep-sea coral Lophelia pertusa.</title>
        <authorList>
            <person name="Herrera S."/>
            <person name="Cordes E."/>
        </authorList>
    </citation>
    <scope>NUCLEOTIDE SEQUENCE</scope>
    <source>
        <strain evidence="3">USNM1676648</strain>
        <tissue evidence="3">Polyp</tissue>
    </source>
</reference>
<feature type="compositionally biased region" description="Polar residues" evidence="2">
    <location>
        <begin position="320"/>
        <end position="329"/>
    </location>
</feature>
<feature type="region of interest" description="Disordered" evidence="2">
    <location>
        <begin position="351"/>
        <end position="386"/>
    </location>
</feature>
<organism evidence="3 4">
    <name type="scientific">Desmophyllum pertusum</name>
    <dbReference type="NCBI Taxonomy" id="174260"/>
    <lineage>
        <taxon>Eukaryota</taxon>
        <taxon>Metazoa</taxon>
        <taxon>Cnidaria</taxon>
        <taxon>Anthozoa</taxon>
        <taxon>Hexacorallia</taxon>
        <taxon>Scleractinia</taxon>
        <taxon>Caryophylliina</taxon>
        <taxon>Caryophylliidae</taxon>
        <taxon>Desmophyllum</taxon>
    </lineage>
</organism>
<feature type="compositionally biased region" description="Basic and acidic residues" evidence="2">
    <location>
        <begin position="707"/>
        <end position="734"/>
    </location>
</feature>
<feature type="compositionally biased region" description="Polar residues" evidence="2">
    <location>
        <begin position="630"/>
        <end position="644"/>
    </location>
</feature>
<feature type="compositionally biased region" description="Basic and acidic residues" evidence="2">
    <location>
        <begin position="440"/>
        <end position="506"/>
    </location>
</feature>
<evidence type="ECO:0008006" key="5">
    <source>
        <dbReference type="Google" id="ProtNLM"/>
    </source>
</evidence>
<proteinExistence type="inferred from homology"/>